<evidence type="ECO:0000256" key="3">
    <source>
        <dbReference type="ARBA" id="ARBA00022824"/>
    </source>
</evidence>
<comment type="subcellular location">
    <subcellularLocation>
        <location evidence="1">Endoplasmic reticulum membrane</location>
        <topology evidence="1">Multi-pass membrane protein</topology>
    </subcellularLocation>
</comment>
<feature type="transmembrane region" description="Helical" evidence="6">
    <location>
        <begin position="35"/>
        <end position="60"/>
    </location>
</feature>
<organism evidence="7 8">
    <name type="scientific">Circinella minor</name>
    <dbReference type="NCBI Taxonomy" id="1195481"/>
    <lineage>
        <taxon>Eukaryota</taxon>
        <taxon>Fungi</taxon>
        <taxon>Fungi incertae sedis</taxon>
        <taxon>Mucoromycota</taxon>
        <taxon>Mucoromycotina</taxon>
        <taxon>Mucoromycetes</taxon>
        <taxon>Mucorales</taxon>
        <taxon>Lichtheimiaceae</taxon>
        <taxon>Circinella</taxon>
    </lineage>
</organism>
<evidence type="ECO:0000256" key="6">
    <source>
        <dbReference type="SAM" id="Phobius"/>
    </source>
</evidence>
<dbReference type="Proteomes" id="UP000646827">
    <property type="component" value="Unassembled WGS sequence"/>
</dbReference>
<evidence type="ECO:0000313" key="8">
    <source>
        <dbReference type="Proteomes" id="UP000646827"/>
    </source>
</evidence>
<evidence type="ECO:0000256" key="2">
    <source>
        <dbReference type="ARBA" id="ARBA00022692"/>
    </source>
</evidence>
<keyword evidence="5 6" id="KW-0472">Membrane</keyword>
<evidence type="ECO:0000256" key="1">
    <source>
        <dbReference type="ARBA" id="ARBA00004477"/>
    </source>
</evidence>
<dbReference type="GO" id="GO:0005789">
    <property type="term" value="C:endoplasmic reticulum membrane"/>
    <property type="evidence" value="ECO:0007669"/>
    <property type="project" value="UniProtKB-SubCell"/>
</dbReference>
<keyword evidence="2 6" id="KW-0812">Transmembrane</keyword>
<dbReference type="Pfam" id="PF11779">
    <property type="entry name" value="SPT_ssu-like"/>
    <property type="match status" value="1"/>
</dbReference>
<gene>
    <name evidence="7" type="ORF">INT45_007718</name>
</gene>
<evidence type="ECO:0000256" key="4">
    <source>
        <dbReference type="ARBA" id="ARBA00022989"/>
    </source>
</evidence>
<dbReference type="InterPro" id="IPR024512">
    <property type="entry name" value="Ser_palmitoyltrfase_ssu-like"/>
</dbReference>
<evidence type="ECO:0000256" key="5">
    <source>
        <dbReference type="ARBA" id="ARBA00023136"/>
    </source>
</evidence>
<dbReference type="OrthoDB" id="202672at2759"/>
<evidence type="ECO:0000313" key="7">
    <source>
        <dbReference type="EMBL" id="KAG2218323.1"/>
    </source>
</evidence>
<keyword evidence="4 6" id="KW-1133">Transmembrane helix</keyword>
<accession>A0A8H7RYW1</accession>
<dbReference type="AlphaFoldDB" id="A0A8H7RYW1"/>
<keyword evidence="8" id="KW-1185">Reference proteome</keyword>
<comment type="caution">
    <text evidence="7">The sequence shown here is derived from an EMBL/GenBank/DDBJ whole genome shotgun (WGS) entry which is preliminary data.</text>
</comment>
<reference evidence="7 8" key="1">
    <citation type="submission" date="2020-12" db="EMBL/GenBank/DDBJ databases">
        <title>Metabolic potential, ecology and presence of endohyphal bacteria is reflected in genomic diversity of Mucoromycotina.</title>
        <authorList>
            <person name="Muszewska A."/>
            <person name="Okrasinska A."/>
            <person name="Steczkiewicz K."/>
            <person name="Drgas O."/>
            <person name="Orlowska M."/>
            <person name="Perlinska-Lenart U."/>
            <person name="Aleksandrzak-Piekarczyk T."/>
            <person name="Szatraj K."/>
            <person name="Zielenkiewicz U."/>
            <person name="Pilsyk S."/>
            <person name="Malc E."/>
            <person name="Mieczkowski P."/>
            <person name="Kruszewska J.S."/>
            <person name="Biernat P."/>
            <person name="Pawlowska J."/>
        </authorList>
    </citation>
    <scope>NUCLEOTIDE SEQUENCE [LARGE SCALE GENOMIC DNA]</scope>
    <source>
        <strain evidence="7 8">CBS 142.35</strain>
    </source>
</reference>
<sequence>MASTSNKGLSSSISTLIYKYEVQSVLYMLEPWEKALFNIILLSIIALSAMTVIQYTPLLYSKLTT</sequence>
<keyword evidence="3" id="KW-0256">Endoplasmic reticulum</keyword>
<proteinExistence type="predicted"/>
<name>A0A8H7RYW1_9FUNG</name>
<dbReference type="EMBL" id="JAEPRB010000237">
    <property type="protein sequence ID" value="KAG2218323.1"/>
    <property type="molecule type" value="Genomic_DNA"/>
</dbReference>
<protein>
    <submittedName>
        <fullName evidence="7">Uncharacterized protein</fullName>
    </submittedName>
</protein>